<organism evidence="7 8">
    <name type="scientific">Nocardia cyriacigeorgica</name>
    <dbReference type="NCBI Taxonomy" id="135487"/>
    <lineage>
        <taxon>Bacteria</taxon>
        <taxon>Bacillati</taxon>
        <taxon>Actinomycetota</taxon>
        <taxon>Actinomycetes</taxon>
        <taxon>Mycobacteriales</taxon>
        <taxon>Nocardiaceae</taxon>
        <taxon>Nocardia</taxon>
    </lineage>
</organism>
<dbReference type="GO" id="GO:0005886">
    <property type="term" value="C:plasma membrane"/>
    <property type="evidence" value="ECO:0007669"/>
    <property type="project" value="UniProtKB-SubCell"/>
</dbReference>
<reference evidence="7 8" key="1">
    <citation type="submission" date="2020-01" db="EMBL/GenBank/DDBJ databases">
        <title>Genetics and antimicrobial susceptibilities of Nocardia species isolated from the soil; a comparison with species isolated from humans.</title>
        <authorList>
            <person name="Carrasco G."/>
            <person name="Monzon S."/>
            <person name="Sansegundo M."/>
            <person name="Garcia E."/>
            <person name="Garrido N."/>
            <person name="Medina M.J."/>
            <person name="Villalon P."/>
            <person name="Ramirez-Arocha A.C."/>
            <person name="Jimenez P."/>
            <person name="Cuesta I."/>
            <person name="Valdezate S."/>
        </authorList>
    </citation>
    <scope>NUCLEOTIDE SEQUENCE [LARGE SCALE GENOMIC DNA]</scope>
    <source>
        <strain evidence="7 8">CNM20110639</strain>
    </source>
</reference>
<dbReference type="RefSeq" id="WP_163830230.1">
    <property type="nucleotide sequence ID" value="NZ_JAAGUZ010000111.1"/>
</dbReference>
<dbReference type="PANTHER" id="PTHR42718:SF39">
    <property type="entry name" value="ACTINORHODIN TRANSPORTER-RELATED"/>
    <property type="match status" value="1"/>
</dbReference>
<feature type="transmembrane region" description="Helical" evidence="5">
    <location>
        <begin position="409"/>
        <end position="427"/>
    </location>
</feature>
<feature type="transmembrane region" description="Helical" evidence="5">
    <location>
        <begin position="100"/>
        <end position="119"/>
    </location>
</feature>
<feature type="transmembrane region" description="Helical" evidence="5">
    <location>
        <begin position="339"/>
        <end position="362"/>
    </location>
</feature>
<feature type="domain" description="Major facilitator superfamily (MFS) profile" evidence="6">
    <location>
        <begin position="1"/>
        <end position="433"/>
    </location>
</feature>
<feature type="transmembrane region" description="Helical" evidence="5">
    <location>
        <begin position="68"/>
        <end position="94"/>
    </location>
</feature>
<feature type="transmembrane region" description="Helical" evidence="5">
    <location>
        <begin position="383"/>
        <end position="403"/>
    </location>
</feature>
<dbReference type="PRINTS" id="PR01036">
    <property type="entry name" value="TCRTETB"/>
</dbReference>
<dbReference type="Pfam" id="PF07690">
    <property type="entry name" value="MFS_1"/>
    <property type="match status" value="1"/>
</dbReference>
<feature type="transmembrane region" description="Helical" evidence="5">
    <location>
        <begin position="311"/>
        <end position="333"/>
    </location>
</feature>
<evidence type="ECO:0000256" key="1">
    <source>
        <dbReference type="ARBA" id="ARBA00004651"/>
    </source>
</evidence>
<keyword evidence="4 5" id="KW-0472">Membrane</keyword>
<comment type="caution">
    <text evidence="7">The sequence shown here is derived from an EMBL/GenBank/DDBJ whole genome shotgun (WGS) entry which is preliminary data.</text>
</comment>
<dbReference type="InterPro" id="IPR011701">
    <property type="entry name" value="MFS"/>
</dbReference>
<evidence type="ECO:0000256" key="3">
    <source>
        <dbReference type="ARBA" id="ARBA00022989"/>
    </source>
</evidence>
<gene>
    <name evidence="7" type="ORF">GV789_26470</name>
</gene>
<feature type="transmembrane region" description="Helical" evidence="5">
    <location>
        <begin position="189"/>
        <end position="210"/>
    </location>
</feature>
<dbReference type="SUPFAM" id="SSF103473">
    <property type="entry name" value="MFS general substrate transporter"/>
    <property type="match status" value="1"/>
</dbReference>
<evidence type="ECO:0000259" key="6">
    <source>
        <dbReference type="PROSITE" id="PS50850"/>
    </source>
</evidence>
<dbReference type="AlphaFoldDB" id="A0A6P1DCL6"/>
<feature type="transmembrane region" description="Helical" evidence="5">
    <location>
        <begin position="216"/>
        <end position="239"/>
    </location>
</feature>
<feature type="transmembrane region" description="Helical" evidence="5">
    <location>
        <begin position="37"/>
        <end position="56"/>
    </location>
</feature>
<evidence type="ECO:0000256" key="2">
    <source>
        <dbReference type="ARBA" id="ARBA00022692"/>
    </source>
</evidence>
<keyword evidence="2 5" id="KW-0812">Transmembrane</keyword>
<dbReference type="InterPro" id="IPR036259">
    <property type="entry name" value="MFS_trans_sf"/>
</dbReference>
<feature type="transmembrane region" description="Helical" evidence="5">
    <location>
        <begin position="260"/>
        <end position="281"/>
    </location>
</feature>
<dbReference type="GO" id="GO:0022857">
    <property type="term" value="F:transmembrane transporter activity"/>
    <property type="evidence" value="ECO:0007669"/>
    <property type="project" value="InterPro"/>
</dbReference>
<comment type="subcellular location">
    <subcellularLocation>
        <location evidence="1">Cell membrane</location>
        <topology evidence="1">Multi-pass membrane protein</topology>
    </subcellularLocation>
</comment>
<dbReference type="Gene3D" id="1.20.1720.10">
    <property type="entry name" value="Multidrug resistance protein D"/>
    <property type="match status" value="1"/>
</dbReference>
<feature type="transmembrane region" description="Helical" evidence="5">
    <location>
        <begin position="155"/>
        <end position="173"/>
    </location>
</feature>
<feature type="transmembrane region" description="Helical" evidence="5">
    <location>
        <begin position="126"/>
        <end position="149"/>
    </location>
</feature>
<accession>A0A6P1DCL6</accession>
<name>A0A6P1DCL6_9NOCA</name>
<dbReference type="PANTHER" id="PTHR42718">
    <property type="entry name" value="MAJOR FACILITATOR SUPERFAMILY MULTIDRUG TRANSPORTER MFSC"/>
    <property type="match status" value="1"/>
</dbReference>
<dbReference type="Proteomes" id="UP000468928">
    <property type="component" value="Unassembled WGS sequence"/>
</dbReference>
<dbReference type="PROSITE" id="PS50850">
    <property type="entry name" value="MFS"/>
    <property type="match status" value="1"/>
</dbReference>
<evidence type="ECO:0000256" key="4">
    <source>
        <dbReference type="ARBA" id="ARBA00023136"/>
    </source>
</evidence>
<evidence type="ECO:0000313" key="7">
    <source>
        <dbReference type="EMBL" id="NEW47948.1"/>
    </source>
</evidence>
<sequence length="503" mass="52395">MLPIVLTATFVQLLDVTIVQVALPVLQHELDTTGGVAQLVITGYTLPYACIMIPAARLGDRYGYRRMFIIGMGVFTLGSLAAGAAPTITMLIAARVLQGLGSGVLAPQVLSIIQTALPATRRPRAMGWYGSTMAIASLLGPIAGGLLLAVDAAGLGWRLLFVVNLPIGLFTLVRSRRIPITAGADQRPIPLLSAALIVAGAALLIYPLAVGHELGWPTWTAGCLTAAAGLLAGFVGTQVRGRRPLLDPRVLRARMVRRGLAAVFVFNAAVPSFTLLLMHYLQSSVGLRPLGAAILGARSAPWFTHRYRASVLAGAASSLAAVMRTLALLVATAAPLGTWLPILAVGGGMFGIFTASVFGIILATAPESAAGSVSGLLPTAQQLGGTVGITLAGLCYFAVPALPATAFGHTLYEAAIFFAASILALAIRTPPHSTPDPPHPTEAASLDLVIRPHSSPRIHASIRTPEERIPHGRNAAWSRLRNQSIPLTTTICSADSTPGNPPR</sequence>
<protein>
    <submittedName>
        <fullName evidence="7">MFS transporter</fullName>
    </submittedName>
</protein>
<dbReference type="CDD" id="cd17321">
    <property type="entry name" value="MFS_MMR_MDR_like"/>
    <property type="match status" value="1"/>
</dbReference>
<dbReference type="InterPro" id="IPR020846">
    <property type="entry name" value="MFS_dom"/>
</dbReference>
<evidence type="ECO:0000313" key="8">
    <source>
        <dbReference type="Proteomes" id="UP000468928"/>
    </source>
</evidence>
<proteinExistence type="predicted"/>
<evidence type="ECO:0000256" key="5">
    <source>
        <dbReference type="SAM" id="Phobius"/>
    </source>
</evidence>
<dbReference type="EMBL" id="JAAGUZ010000111">
    <property type="protein sequence ID" value="NEW47948.1"/>
    <property type="molecule type" value="Genomic_DNA"/>
</dbReference>
<keyword evidence="3 5" id="KW-1133">Transmembrane helix</keyword>